<evidence type="ECO:0000313" key="2">
    <source>
        <dbReference type="EMBL" id="SCY41009.1"/>
    </source>
</evidence>
<dbReference type="OrthoDB" id="5432596at2"/>
<dbReference type="AlphaFoldDB" id="A0A1G5FP39"/>
<proteinExistence type="predicted"/>
<evidence type="ECO:0000313" key="3">
    <source>
        <dbReference type="Proteomes" id="UP000198870"/>
    </source>
</evidence>
<dbReference type="PROSITE" id="PS51257">
    <property type="entry name" value="PROKAR_LIPOPROTEIN"/>
    <property type="match status" value="1"/>
</dbReference>
<dbReference type="EMBL" id="FMUX01000008">
    <property type="protein sequence ID" value="SCY41009.1"/>
    <property type="molecule type" value="Genomic_DNA"/>
</dbReference>
<dbReference type="Gene3D" id="2.40.10.220">
    <property type="entry name" value="predicted glycosyltransferase like domains"/>
    <property type="match status" value="1"/>
</dbReference>
<protein>
    <submittedName>
        <fullName evidence="2">PilZ domain-containing protein</fullName>
    </submittedName>
</protein>
<sequence>MEKRKHARFNSTNLLSYACVNAENTVVQQGMGKTLDVSEGGILLETHVPIDPSHRVQLDIGFRDDVVEMTGDVAYTRTGETGRSESGIRFGEHSEKDHEVLLKFIEGFQKV</sequence>
<dbReference type="GO" id="GO:0035438">
    <property type="term" value="F:cyclic-di-GMP binding"/>
    <property type="evidence" value="ECO:0007669"/>
    <property type="project" value="InterPro"/>
</dbReference>
<dbReference type="InterPro" id="IPR009875">
    <property type="entry name" value="PilZ_domain"/>
</dbReference>
<dbReference type="SUPFAM" id="SSF141371">
    <property type="entry name" value="PilZ domain-like"/>
    <property type="match status" value="1"/>
</dbReference>
<organism evidence="2 3">
    <name type="scientific">Desulfoluna spongiiphila</name>
    <dbReference type="NCBI Taxonomy" id="419481"/>
    <lineage>
        <taxon>Bacteria</taxon>
        <taxon>Pseudomonadati</taxon>
        <taxon>Thermodesulfobacteriota</taxon>
        <taxon>Desulfobacteria</taxon>
        <taxon>Desulfobacterales</taxon>
        <taxon>Desulfolunaceae</taxon>
        <taxon>Desulfoluna</taxon>
    </lineage>
</organism>
<gene>
    <name evidence="2" type="ORF">SAMN05216233_108189</name>
</gene>
<dbReference type="Proteomes" id="UP000198870">
    <property type="component" value="Unassembled WGS sequence"/>
</dbReference>
<dbReference type="Pfam" id="PF07238">
    <property type="entry name" value="PilZ"/>
    <property type="match status" value="1"/>
</dbReference>
<feature type="domain" description="PilZ" evidence="1">
    <location>
        <begin position="2"/>
        <end position="106"/>
    </location>
</feature>
<evidence type="ECO:0000259" key="1">
    <source>
        <dbReference type="Pfam" id="PF07238"/>
    </source>
</evidence>
<dbReference type="RefSeq" id="WP_092211039.1">
    <property type="nucleotide sequence ID" value="NZ_FMUX01000008.1"/>
</dbReference>
<accession>A0A1G5FP39</accession>
<reference evidence="2 3" key="1">
    <citation type="submission" date="2016-10" db="EMBL/GenBank/DDBJ databases">
        <authorList>
            <person name="de Groot N.N."/>
        </authorList>
    </citation>
    <scope>NUCLEOTIDE SEQUENCE [LARGE SCALE GENOMIC DNA]</scope>
    <source>
        <strain evidence="2 3">AA1</strain>
    </source>
</reference>
<name>A0A1G5FP39_9BACT</name>
<keyword evidence="3" id="KW-1185">Reference proteome</keyword>
<dbReference type="STRING" id="419481.SAMN05216233_108189"/>